<dbReference type="Proteomes" id="UP000799779">
    <property type="component" value="Unassembled WGS sequence"/>
</dbReference>
<evidence type="ECO:0000256" key="1">
    <source>
        <dbReference type="ARBA" id="ARBA00004141"/>
    </source>
</evidence>
<gene>
    <name evidence="7" type="ORF">P154DRAFT_427014</name>
</gene>
<evidence type="ECO:0000256" key="4">
    <source>
        <dbReference type="ARBA" id="ARBA00023136"/>
    </source>
</evidence>
<feature type="transmembrane region" description="Helical" evidence="6">
    <location>
        <begin position="123"/>
        <end position="140"/>
    </location>
</feature>
<dbReference type="AlphaFoldDB" id="A0A6A5WR20"/>
<protein>
    <submittedName>
        <fullName evidence="7">RTA1 like protein</fullName>
    </submittedName>
</protein>
<evidence type="ECO:0000313" key="7">
    <source>
        <dbReference type="EMBL" id="KAF2004310.1"/>
    </source>
</evidence>
<keyword evidence="8" id="KW-1185">Reference proteome</keyword>
<evidence type="ECO:0000256" key="3">
    <source>
        <dbReference type="ARBA" id="ARBA00022989"/>
    </source>
</evidence>
<name>A0A6A5WR20_9PLEO</name>
<keyword evidence="3 6" id="KW-1133">Transmembrane helix</keyword>
<dbReference type="PANTHER" id="PTHR31465:SF27">
    <property type="entry name" value="DOMAIN PROTEIN, PUTATIVE (AFU_ORTHOLOGUE AFUA_3G01030)-RELATED"/>
    <property type="match status" value="1"/>
</dbReference>
<dbReference type="Pfam" id="PF04479">
    <property type="entry name" value="RTA1"/>
    <property type="match status" value="1"/>
</dbReference>
<dbReference type="GO" id="GO:0016020">
    <property type="term" value="C:membrane"/>
    <property type="evidence" value="ECO:0007669"/>
    <property type="project" value="UniProtKB-SubCell"/>
</dbReference>
<evidence type="ECO:0000256" key="2">
    <source>
        <dbReference type="ARBA" id="ARBA00022692"/>
    </source>
</evidence>
<keyword evidence="4 6" id="KW-0472">Membrane</keyword>
<feature type="transmembrane region" description="Helical" evidence="6">
    <location>
        <begin position="82"/>
        <end position="102"/>
    </location>
</feature>
<accession>A0A6A5WR20</accession>
<evidence type="ECO:0000313" key="8">
    <source>
        <dbReference type="Proteomes" id="UP000799779"/>
    </source>
</evidence>
<sequence>MAKEFDWAMYRYTPSLIGAIICIVIFSVLAGLHCWQWVKTKRSIIIWVLVGAILEVTGYAARIGSHYQESTWPPAASAWPPFIMQGVFLLVAPLFLAATVYMMLGRTIILAGGAEVSIIKPIWCTRLFVGADVATLVIQGNGAGIMGTMQLELALAGEKIVIAGLALQVATFIVFLIIAGDFHIRMNKKTQSTTAYGQSTEWRKMLWILYTLSSLILLRCVFRLIEYSMGNNSYLIAHEWTLYVFDTTPMFLVLVLMLVLQPSKYVPEGLPRKGSGSSEDVEVAVEPKQ</sequence>
<feature type="transmembrane region" description="Helical" evidence="6">
    <location>
        <begin position="44"/>
        <end position="62"/>
    </location>
</feature>
<evidence type="ECO:0000256" key="6">
    <source>
        <dbReference type="SAM" id="Phobius"/>
    </source>
</evidence>
<feature type="region of interest" description="Disordered" evidence="5">
    <location>
        <begin position="270"/>
        <end position="289"/>
    </location>
</feature>
<feature type="transmembrane region" description="Helical" evidence="6">
    <location>
        <begin position="240"/>
        <end position="260"/>
    </location>
</feature>
<dbReference type="PANTHER" id="PTHR31465">
    <property type="entry name" value="PROTEIN RTA1-RELATED"/>
    <property type="match status" value="1"/>
</dbReference>
<evidence type="ECO:0000256" key="5">
    <source>
        <dbReference type="SAM" id="MobiDB-lite"/>
    </source>
</evidence>
<dbReference type="EMBL" id="ML977568">
    <property type="protein sequence ID" value="KAF2004310.1"/>
    <property type="molecule type" value="Genomic_DNA"/>
</dbReference>
<feature type="transmembrane region" description="Helical" evidence="6">
    <location>
        <begin position="160"/>
        <end position="184"/>
    </location>
</feature>
<keyword evidence="2 6" id="KW-0812">Transmembrane</keyword>
<reference evidence="7" key="1">
    <citation type="journal article" date="2020" name="Stud. Mycol.">
        <title>101 Dothideomycetes genomes: a test case for predicting lifestyles and emergence of pathogens.</title>
        <authorList>
            <person name="Haridas S."/>
            <person name="Albert R."/>
            <person name="Binder M."/>
            <person name="Bloem J."/>
            <person name="Labutti K."/>
            <person name="Salamov A."/>
            <person name="Andreopoulos B."/>
            <person name="Baker S."/>
            <person name="Barry K."/>
            <person name="Bills G."/>
            <person name="Bluhm B."/>
            <person name="Cannon C."/>
            <person name="Castanera R."/>
            <person name="Culley D."/>
            <person name="Daum C."/>
            <person name="Ezra D."/>
            <person name="Gonzalez J."/>
            <person name="Henrissat B."/>
            <person name="Kuo A."/>
            <person name="Liang C."/>
            <person name="Lipzen A."/>
            <person name="Lutzoni F."/>
            <person name="Magnuson J."/>
            <person name="Mondo S."/>
            <person name="Nolan M."/>
            <person name="Ohm R."/>
            <person name="Pangilinan J."/>
            <person name="Park H.-J."/>
            <person name="Ramirez L."/>
            <person name="Alfaro M."/>
            <person name="Sun H."/>
            <person name="Tritt A."/>
            <person name="Yoshinaga Y."/>
            <person name="Zwiers L.-H."/>
            <person name="Turgeon B."/>
            <person name="Goodwin S."/>
            <person name="Spatafora J."/>
            <person name="Crous P."/>
            <person name="Grigoriev I."/>
        </authorList>
    </citation>
    <scope>NUCLEOTIDE SEQUENCE</scope>
    <source>
        <strain evidence="7">CBS 123094</strain>
    </source>
</reference>
<feature type="transmembrane region" description="Helical" evidence="6">
    <location>
        <begin position="205"/>
        <end position="225"/>
    </location>
</feature>
<dbReference type="InterPro" id="IPR007568">
    <property type="entry name" value="RTA1"/>
</dbReference>
<feature type="transmembrane region" description="Helical" evidence="6">
    <location>
        <begin position="12"/>
        <end position="32"/>
    </location>
</feature>
<comment type="subcellular location">
    <subcellularLocation>
        <location evidence="1">Membrane</location>
        <topology evidence="1">Multi-pass membrane protein</topology>
    </subcellularLocation>
</comment>
<proteinExistence type="predicted"/>
<organism evidence="7 8">
    <name type="scientific">Amniculicola lignicola CBS 123094</name>
    <dbReference type="NCBI Taxonomy" id="1392246"/>
    <lineage>
        <taxon>Eukaryota</taxon>
        <taxon>Fungi</taxon>
        <taxon>Dikarya</taxon>
        <taxon>Ascomycota</taxon>
        <taxon>Pezizomycotina</taxon>
        <taxon>Dothideomycetes</taxon>
        <taxon>Pleosporomycetidae</taxon>
        <taxon>Pleosporales</taxon>
        <taxon>Amniculicolaceae</taxon>
        <taxon>Amniculicola</taxon>
    </lineage>
</organism>
<dbReference type="OrthoDB" id="3358017at2759"/>